<keyword evidence="5" id="KW-1185">Reference proteome</keyword>
<keyword evidence="2" id="KW-0732">Signal</keyword>
<feature type="chain" id="PRO_5007817499" description="Beta-lactamase-related domain-containing protein" evidence="2">
    <location>
        <begin position="30"/>
        <end position="414"/>
    </location>
</feature>
<dbReference type="AlphaFoldDB" id="A0A160KR47"/>
<name>A0A160KR47_9MICO</name>
<dbReference type="PANTHER" id="PTHR46825:SF7">
    <property type="entry name" value="D-ALANYL-D-ALANINE CARBOXYPEPTIDASE"/>
    <property type="match status" value="1"/>
</dbReference>
<feature type="region of interest" description="Disordered" evidence="1">
    <location>
        <begin position="393"/>
        <end position="414"/>
    </location>
</feature>
<dbReference type="PROSITE" id="PS51257">
    <property type="entry name" value="PROKAR_LIPOPROTEIN"/>
    <property type="match status" value="1"/>
</dbReference>
<dbReference type="KEGG" id="rtn:A6122_0368"/>
<dbReference type="STRING" id="33888.A6122_0368"/>
<dbReference type="InterPro" id="IPR012338">
    <property type="entry name" value="Beta-lactam/transpept-like"/>
</dbReference>
<dbReference type="Proteomes" id="UP000077071">
    <property type="component" value="Chromosome"/>
</dbReference>
<dbReference type="Pfam" id="PF00144">
    <property type="entry name" value="Beta-lactamase"/>
    <property type="match status" value="1"/>
</dbReference>
<gene>
    <name evidence="4" type="ORF">A6122_0368</name>
</gene>
<dbReference type="OrthoDB" id="3174977at2"/>
<dbReference type="PANTHER" id="PTHR46825">
    <property type="entry name" value="D-ALANYL-D-ALANINE-CARBOXYPEPTIDASE/ENDOPEPTIDASE AMPH"/>
    <property type="match status" value="1"/>
</dbReference>
<proteinExistence type="predicted"/>
<dbReference type="Gene3D" id="3.40.710.10">
    <property type="entry name" value="DD-peptidase/beta-lactamase superfamily"/>
    <property type="match status" value="1"/>
</dbReference>
<sequence length="414" mass="41943">MGFRTLTRTGLLVVPVLVLALAGCTPAAARVADAPAQPASEELSAALTGLLEETLGIAGATGAVAGVWSPWGGSWEGAVGWESDERTTPLTTDVHLRLGTGGTEAMTCDVVVALAESGRVDLDADIGETLRSLPGVDGLTLRQLCAHTSGLADFRSPLWPTVLRNPARQWPTLELLASAQVRGASTAPGAVWSDSSTGPLLAGLVATQVTGRSIGELYDQYVVSRYGLRSTKLPGGSEVDLPAPSPHGYAVALDPVTGERRCDVRLDVTAASPSALGAAGGALTDLEDLRRLASGLAADPAGDAVWQDPIAQGQGRADYLRAGLGGHEAGPLRGFSGVAPGFVTAAYSDPVSGLTVAVSINSSTPGGDFAATVARALAAIAVEQGAAAGADGLPQLPWTADGERSAVQETSARC</sequence>
<reference evidence="4 5" key="1">
    <citation type="submission" date="2016-05" db="EMBL/GenBank/DDBJ databases">
        <title>Complete genome sequence of Rathayibacter tritici NCPPB 1953.</title>
        <authorList>
            <person name="Park J."/>
            <person name="Lee H.-H."/>
            <person name="Lee S.-W."/>
            <person name="Seo Y.-S."/>
        </authorList>
    </citation>
    <scope>NUCLEOTIDE SEQUENCE [LARGE SCALE GENOMIC DNA]</scope>
    <source>
        <strain evidence="4 5">NCPPB 1953</strain>
    </source>
</reference>
<dbReference type="EMBL" id="CP015515">
    <property type="protein sequence ID" value="AND15528.1"/>
    <property type="molecule type" value="Genomic_DNA"/>
</dbReference>
<dbReference type="RefSeq" id="WP_068250927.1">
    <property type="nucleotide sequence ID" value="NZ_CP015515.1"/>
</dbReference>
<organism evidence="4 5">
    <name type="scientific">Rathayibacter tritici</name>
    <dbReference type="NCBI Taxonomy" id="33888"/>
    <lineage>
        <taxon>Bacteria</taxon>
        <taxon>Bacillati</taxon>
        <taxon>Actinomycetota</taxon>
        <taxon>Actinomycetes</taxon>
        <taxon>Micrococcales</taxon>
        <taxon>Microbacteriaceae</taxon>
        <taxon>Rathayibacter</taxon>
    </lineage>
</organism>
<evidence type="ECO:0000313" key="4">
    <source>
        <dbReference type="EMBL" id="AND15528.1"/>
    </source>
</evidence>
<protein>
    <recommendedName>
        <fullName evidence="3">Beta-lactamase-related domain-containing protein</fullName>
    </recommendedName>
</protein>
<dbReference type="InterPro" id="IPR001466">
    <property type="entry name" value="Beta-lactam-related"/>
</dbReference>
<dbReference type="InterPro" id="IPR050491">
    <property type="entry name" value="AmpC-like"/>
</dbReference>
<evidence type="ECO:0000313" key="5">
    <source>
        <dbReference type="Proteomes" id="UP000077071"/>
    </source>
</evidence>
<feature type="domain" description="Beta-lactamase-related" evidence="3">
    <location>
        <begin position="60"/>
        <end position="377"/>
    </location>
</feature>
<evidence type="ECO:0000256" key="1">
    <source>
        <dbReference type="SAM" id="MobiDB-lite"/>
    </source>
</evidence>
<evidence type="ECO:0000259" key="3">
    <source>
        <dbReference type="Pfam" id="PF00144"/>
    </source>
</evidence>
<evidence type="ECO:0000256" key="2">
    <source>
        <dbReference type="SAM" id="SignalP"/>
    </source>
</evidence>
<dbReference type="PATRIC" id="fig|33888.3.peg.420"/>
<dbReference type="SUPFAM" id="SSF56601">
    <property type="entry name" value="beta-lactamase/transpeptidase-like"/>
    <property type="match status" value="1"/>
</dbReference>
<feature type="signal peptide" evidence="2">
    <location>
        <begin position="1"/>
        <end position="29"/>
    </location>
</feature>
<accession>A0A160KR47</accession>